<name>A0A6L2P2A9_TANCI</name>
<evidence type="ECO:0000313" key="1">
    <source>
        <dbReference type="EMBL" id="GEU92648.1"/>
    </source>
</evidence>
<accession>A0A6L2P2A9</accession>
<dbReference type="EMBL" id="BKCJ010010679">
    <property type="protein sequence ID" value="GEU92648.1"/>
    <property type="molecule type" value="Genomic_DNA"/>
</dbReference>
<protein>
    <submittedName>
        <fullName evidence="1">Uncharacterized protein</fullName>
    </submittedName>
</protein>
<reference evidence="1" key="1">
    <citation type="journal article" date="2019" name="Sci. Rep.">
        <title>Draft genome of Tanacetum cinerariifolium, the natural source of mosquito coil.</title>
        <authorList>
            <person name="Yamashiro T."/>
            <person name="Shiraishi A."/>
            <person name="Satake H."/>
            <person name="Nakayama K."/>
        </authorList>
    </citation>
    <scope>NUCLEOTIDE SEQUENCE</scope>
</reference>
<comment type="caution">
    <text evidence="1">The sequence shown here is derived from an EMBL/GenBank/DDBJ whole genome shotgun (WGS) entry which is preliminary data.</text>
</comment>
<proteinExistence type="predicted"/>
<gene>
    <name evidence="1" type="ORF">Tci_064626</name>
</gene>
<organism evidence="1">
    <name type="scientific">Tanacetum cinerariifolium</name>
    <name type="common">Dalmatian daisy</name>
    <name type="synonym">Chrysanthemum cinerariifolium</name>
    <dbReference type="NCBI Taxonomy" id="118510"/>
    <lineage>
        <taxon>Eukaryota</taxon>
        <taxon>Viridiplantae</taxon>
        <taxon>Streptophyta</taxon>
        <taxon>Embryophyta</taxon>
        <taxon>Tracheophyta</taxon>
        <taxon>Spermatophyta</taxon>
        <taxon>Magnoliopsida</taxon>
        <taxon>eudicotyledons</taxon>
        <taxon>Gunneridae</taxon>
        <taxon>Pentapetalae</taxon>
        <taxon>asterids</taxon>
        <taxon>campanulids</taxon>
        <taxon>Asterales</taxon>
        <taxon>Asteraceae</taxon>
        <taxon>Asteroideae</taxon>
        <taxon>Anthemideae</taxon>
        <taxon>Anthemidinae</taxon>
        <taxon>Tanacetum</taxon>
    </lineage>
</organism>
<dbReference type="AlphaFoldDB" id="A0A6L2P2A9"/>
<sequence length="100" mass="11572">MTFKCVIELNFSSHRPLSRFFPLSFTPLIYQAVRTVYGNSDNGHMRIESQNGMPKESSYKINQTTRRGMKASNRVSYSQMLFNSKGSRRLGIWTRLACLE</sequence>